<comment type="caution">
    <text evidence="1">The sequence shown here is derived from an EMBL/GenBank/DDBJ whole genome shotgun (WGS) entry which is preliminary data.</text>
</comment>
<sequence length="64" mass="6941">MVNIICLLPGIHPDGPSHEATCAVPQSSLTPEPHLARAGQAFSIEFCLRDVDLRGQFCHQTSVK</sequence>
<organism evidence="1 2">
    <name type="scientific">Colletotrichum scovillei</name>
    <dbReference type="NCBI Taxonomy" id="1209932"/>
    <lineage>
        <taxon>Eukaryota</taxon>
        <taxon>Fungi</taxon>
        <taxon>Dikarya</taxon>
        <taxon>Ascomycota</taxon>
        <taxon>Pezizomycotina</taxon>
        <taxon>Sordariomycetes</taxon>
        <taxon>Hypocreomycetidae</taxon>
        <taxon>Glomerellales</taxon>
        <taxon>Glomerellaceae</taxon>
        <taxon>Colletotrichum</taxon>
        <taxon>Colletotrichum acutatum species complex</taxon>
    </lineage>
</organism>
<evidence type="ECO:0000313" key="1">
    <source>
        <dbReference type="EMBL" id="KAG7054506.1"/>
    </source>
</evidence>
<evidence type="ECO:0000313" key="2">
    <source>
        <dbReference type="Proteomes" id="UP000699042"/>
    </source>
</evidence>
<dbReference type="AlphaFoldDB" id="A0A9P7UG28"/>
<protein>
    <submittedName>
        <fullName evidence="1">Uncharacterized protein</fullName>
    </submittedName>
</protein>
<accession>A0A9P7UG28</accession>
<name>A0A9P7UG28_9PEZI</name>
<proteinExistence type="predicted"/>
<gene>
    <name evidence="1" type="ORF">JMJ77_006986</name>
</gene>
<reference evidence="1" key="1">
    <citation type="submission" date="2021-05" db="EMBL/GenBank/DDBJ databases">
        <title>Comparative genomics of three Colletotrichum scovillei strains and genetic complementation revealed genes involved fungal growth and virulence on chili pepper.</title>
        <authorList>
            <person name="Hsieh D.-K."/>
            <person name="Chuang S.-C."/>
            <person name="Chen C.-Y."/>
            <person name="Chao Y.-T."/>
            <person name="Lu M.-Y.J."/>
            <person name="Lee M.-H."/>
            <person name="Shih M.-C."/>
        </authorList>
    </citation>
    <scope>NUCLEOTIDE SEQUENCE</scope>
    <source>
        <strain evidence="1">Coll-153</strain>
    </source>
</reference>
<keyword evidence="2" id="KW-1185">Reference proteome</keyword>
<dbReference type="Proteomes" id="UP000699042">
    <property type="component" value="Unassembled WGS sequence"/>
</dbReference>
<dbReference type="EMBL" id="JAESDN010000002">
    <property type="protein sequence ID" value="KAG7054506.1"/>
    <property type="molecule type" value="Genomic_DNA"/>
</dbReference>